<dbReference type="AlphaFoldDB" id="A0A2S7V7C5"/>
<name>A0A2S7V7C5_9VIBR</name>
<dbReference type="InterPro" id="IPR036390">
    <property type="entry name" value="WH_DNA-bd_sf"/>
</dbReference>
<organism evidence="5 6">
    <name type="scientific">Vibrio chagasii</name>
    <dbReference type="NCBI Taxonomy" id="170679"/>
    <lineage>
        <taxon>Bacteria</taxon>
        <taxon>Pseudomonadati</taxon>
        <taxon>Pseudomonadota</taxon>
        <taxon>Gammaproteobacteria</taxon>
        <taxon>Vibrionales</taxon>
        <taxon>Vibrionaceae</taxon>
        <taxon>Vibrio</taxon>
    </lineage>
</organism>
<evidence type="ECO:0000313" key="5">
    <source>
        <dbReference type="EMBL" id="PQJ58136.1"/>
    </source>
</evidence>
<dbReference type="Pfam" id="PF01047">
    <property type="entry name" value="MarR"/>
    <property type="match status" value="1"/>
</dbReference>
<keyword evidence="6" id="KW-1185">Reference proteome</keyword>
<evidence type="ECO:0000259" key="4">
    <source>
        <dbReference type="PROSITE" id="PS50995"/>
    </source>
</evidence>
<dbReference type="GO" id="GO:0003700">
    <property type="term" value="F:DNA-binding transcription factor activity"/>
    <property type="evidence" value="ECO:0007669"/>
    <property type="project" value="InterPro"/>
</dbReference>
<dbReference type="PANTHER" id="PTHR42756:SF1">
    <property type="entry name" value="TRANSCRIPTIONAL REPRESSOR OF EMRAB OPERON"/>
    <property type="match status" value="1"/>
</dbReference>
<keyword evidence="3" id="KW-0804">Transcription</keyword>
<dbReference type="RefSeq" id="WP_008218405.1">
    <property type="nucleotide sequence ID" value="NZ_MSCI01000003.1"/>
</dbReference>
<dbReference type="PRINTS" id="PR00598">
    <property type="entry name" value="HTHMARR"/>
</dbReference>
<dbReference type="InterPro" id="IPR023187">
    <property type="entry name" value="Tscrpt_reg_MarR-type_CS"/>
</dbReference>
<dbReference type="GO" id="GO:0003677">
    <property type="term" value="F:DNA binding"/>
    <property type="evidence" value="ECO:0007669"/>
    <property type="project" value="UniProtKB-KW"/>
</dbReference>
<sequence>MKLDDSLGFLINKAAGEMKYAFENSLRPFNLTPGQWSVLSRLTEKEGQTIGAIGKSLYFDKPTISGIIKRLENKGLIVKRRQSEDQRIITIYLTSAAKDLMIELPNLAMAVNTKALKNFDAEETKILKMYLKRILDNMD</sequence>
<keyword evidence="2" id="KW-0238">DNA-binding</keyword>
<protein>
    <submittedName>
        <fullName evidence="5">MarR family transcriptional regulator</fullName>
    </submittedName>
</protein>
<evidence type="ECO:0000313" key="6">
    <source>
        <dbReference type="Proteomes" id="UP000238707"/>
    </source>
</evidence>
<dbReference type="EMBL" id="MSCI01000003">
    <property type="protein sequence ID" value="PQJ58136.1"/>
    <property type="molecule type" value="Genomic_DNA"/>
</dbReference>
<evidence type="ECO:0000256" key="3">
    <source>
        <dbReference type="ARBA" id="ARBA00023163"/>
    </source>
</evidence>
<dbReference type="SMART" id="SM00347">
    <property type="entry name" value="HTH_MARR"/>
    <property type="match status" value="1"/>
</dbReference>
<comment type="caution">
    <text evidence="5">The sequence shown here is derived from an EMBL/GenBank/DDBJ whole genome shotgun (WGS) entry which is preliminary data.</text>
</comment>
<evidence type="ECO:0000256" key="1">
    <source>
        <dbReference type="ARBA" id="ARBA00023015"/>
    </source>
</evidence>
<dbReference type="InterPro" id="IPR000835">
    <property type="entry name" value="HTH_MarR-typ"/>
</dbReference>
<proteinExistence type="predicted"/>
<gene>
    <name evidence="5" type="ORF">BTO10_20685</name>
</gene>
<dbReference type="Proteomes" id="UP000238707">
    <property type="component" value="Unassembled WGS sequence"/>
</dbReference>
<dbReference type="PROSITE" id="PS01117">
    <property type="entry name" value="HTH_MARR_1"/>
    <property type="match status" value="1"/>
</dbReference>
<dbReference type="InterPro" id="IPR036388">
    <property type="entry name" value="WH-like_DNA-bd_sf"/>
</dbReference>
<dbReference type="Gene3D" id="1.10.10.10">
    <property type="entry name" value="Winged helix-like DNA-binding domain superfamily/Winged helix DNA-binding domain"/>
    <property type="match status" value="1"/>
</dbReference>
<dbReference type="PROSITE" id="PS50995">
    <property type="entry name" value="HTH_MARR_2"/>
    <property type="match status" value="1"/>
</dbReference>
<evidence type="ECO:0000256" key="2">
    <source>
        <dbReference type="ARBA" id="ARBA00023125"/>
    </source>
</evidence>
<feature type="domain" description="HTH marR-type" evidence="4">
    <location>
        <begin position="4"/>
        <end position="136"/>
    </location>
</feature>
<accession>A0A2S7V7C5</accession>
<dbReference type="PANTHER" id="PTHR42756">
    <property type="entry name" value="TRANSCRIPTIONAL REGULATOR, MARR"/>
    <property type="match status" value="1"/>
</dbReference>
<keyword evidence="1" id="KW-0805">Transcription regulation</keyword>
<reference evidence="5 6" key="1">
    <citation type="submission" date="2016-12" db="EMBL/GenBank/DDBJ databases">
        <title>Diversity of luminous bacteria.</title>
        <authorList>
            <person name="Yoshizawa S."/>
            <person name="Kogure K."/>
        </authorList>
    </citation>
    <scope>NUCLEOTIDE SEQUENCE [LARGE SCALE GENOMIC DNA]</scope>
    <source>
        <strain evidence="5 6">LC2-408</strain>
    </source>
</reference>
<dbReference type="SUPFAM" id="SSF46785">
    <property type="entry name" value="Winged helix' DNA-binding domain"/>
    <property type="match status" value="1"/>
</dbReference>